<dbReference type="AlphaFoldDB" id="A0A0D0C1Y0"/>
<feature type="region of interest" description="Disordered" evidence="1">
    <location>
        <begin position="14"/>
        <end position="40"/>
    </location>
</feature>
<sequence>MSLKRFTRFASPDTAEPIITPCSSPPRCPTPILYEPTPLSAEERRLNEELRERWRREEEEKTQALLRLGRAPTPESSAWLSPPIPQSHNWMLHNPGSRSSSHTGYITPVSRSPTPSSSSRRATSPFPKWGSHGGGSVSEVDRMLIALIDDVRPDKVDKSKPVFRASERKDFHEPNERSYAADLPLRGSSLTARGEDVVSDAVVRGKIKPSVPRATRSGAKR</sequence>
<organism evidence="2 3">
    <name type="scientific">Collybiopsis luxurians FD-317 M1</name>
    <dbReference type="NCBI Taxonomy" id="944289"/>
    <lineage>
        <taxon>Eukaryota</taxon>
        <taxon>Fungi</taxon>
        <taxon>Dikarya</taxon>
        <taxon>Basidiomycota</taxon>
        <taxon>Agaricomycotina</taxon>
        <taxon>Agaricomycetes</taxon>
        <taxon>Agaricomycetidae</taxon>
        <taxon>Agaricales</taxon>
        <taxon>Marasmiineae</taxon>
        <taxon>Omphalotaceae</taxon>
        <taxon>Collybiopsis</taxon>
        <taxon>Collybiopsis luxurians</taxon>
    </lineage>
</organism>
<feature type="region of interest" description="Disordered" evidence="1">
    <location>
        <begin position="159"/>
        <end position="182"/>
    </location>
</feature>
<accession>A0A0D0C1Y0</accession>
<protein>
    <submittedName>
        <fullName evidence="2">Uncharacterized protein</fullName>
    </submittedName>
</protein>
<feature type="compositionally biased region" description="Basic and acidic residues" evidence="1">
    <location>
        <begin position="159"/>
        <end position="176"/>
    </location>
</feature>
<feature type="region of interest" description="Disordered" evidence="1">
    <location>
        <begin position="65"/>
        <end position="136"/>
    </location>
</feature>
<dbReference type="HOGENOM" id="CLU_1250801_0_0_1"/>
<gene>
    <name evidence="2" type="ORF">GYMLUDRAFT_47086</name>
</gene>
<proteinExistence type="predicted"/>
<dbReference type="Proteomes" id="UP000053593">
    <property type="component" value="Unassembled WGS sequence"/>
</dbReference>
<dbReference type="EMBL" id="KN834798">
    <property type="protein sequence ID" value="KIK56319.1"/>
    <property type="molecule type" value="Genomic_DNA"/>
</dbReference>
<name>A0A0D0C1Y0_9AGAR</name>
<evidence type="ECO:0000313" key="2">
    <source>
        <dbReference type="EMBL" id="KIK56319.1"/>
    </source>
</evidence>
<feature type="compositionally biased region" description="Low complexity" evidence="1">
    <location>
        <begin position="107"/>
        <end position="127"/>
    </location>
</feature>
<keyword evidence="3" id="KW-1185">Reference proteome</keyword>
<evidence type="ECO:0000313" key="3">
    <source>
        <dbReference type="Proteomes" id="UP000053593"/>
    </source>
</evidence>
<reference evidence="2 3" key="1">
    <citation type="submission" date="2014-04" db="EMBL/GenBank/DDBJ databases">
        <title>Evolutionary Origins and Diversification of the Mycorrhizal Mutualists.</title>
        <authorList>
            <consortium name="DOE Joint Genome Institute"/>
            <consortium name="Mycorrhizal Genomics Consortium"/>
            <person name="Kohler A."/>
            <person name="Kuo A."/>
            <person name="Nagy L.G."/>
            <person name="Floudas D."/>
            <person name="Copeland A."/>
            <person name="Barry K.W."/>
            <person name="Cichocki N."/>
            <person name="Veneault-Fourrey C."/>
            <person name="LaButti K."/>
            <person name="Lindquist E.A."/>
            <person name="Lipzen A."/>
            <person name="Lundell T."/>
            <person name="Morin E."/>
            <person name="Murat C."/>
            <person name="Riley R."/>
            <person name="Ohm R."/>
            <person name="Sun H."/>
            <person name="Tunlid A."/>
            <person name="Henrissat B."/>
            <person name="Grigoriev I.V."/>
            <person name="Hibbett D.S."/>
            <person name="Martin F."/>
        </authorList>
    </citation>
    <scope>NUCLEOTIDE SEQUENCE [LARGE SCALE GENOMIC DNA]</scope>
    <source>
        <strain evidence="2 3">FD-317 M1</strain>
    </source>
</reference>
<evidence type="ECO:0000256" key="1">
    <source>
        <dbReference type="SAM" id="MobiDB-lite"/>
    </source>
</evidence>